<keyword evidence="7 11" id="KW-0472">Membrane</keyword>
<keyword evidence="11" id="KW-0813">Transport</keyword>
<proteinExistence type="inferred from homology"/>
<dbReference type="Pfam" id="PF02537">
    <property type="entry name" value="CRCB"/>
    <property type="match status" value="1"/>
</dbReference>
<comment type="catalytic activity">
    <reaction evidence="10">
        <text>fluoride(in) = fluoride(out)</text>
        <dbReference type="Rhea" id="RHEA:76159"/>
        <dbReference type="ChEBI" id="CHEBI:17051"/>
    </reaction>
    <physiologicalReaction direction="left-to-right" evidence="10">
        <dbReference type="Rhea" id="RHEA:76160"/>
    </physiologicalReaction>
</comment>
<dbReference type="HAMAP" id="MF_00454">
    <property type="entry name" value="FluC"/>
    <property type="match status" value="1"/>
</dbReference>
<keyword evidence="4 11" id="KW-0812">Transmembrane</keyword>
<comment type="activity regulation">
    <text evidence="11">Na(+) is not transported, but it plays an essential structural role and its presence is essential for fluoride channel function.</text>
</comment>
<dbReference type="GO" id="GO:0005886">
    <property type="term" value="C:plasma membrane"/>
    <property type="evidence" value="ECO:0007669"/>
    <property type="project" value="UniProtKB-SubCell"/>
</dbReference>
<feature type="transmembrane region" description="Helical" evidence="11">
    <location>
        <begin position="97"/>
        <end position="118"/>
    </location>
</feature>
<feature type="binding site" evidence="11">
    <location>
        <position position="75"/>
    </location>
    <ligand>
        <name>Na(+)</name>
        <dbReference type="ChEBI" id="CHEBI:29101"/>
        <note>structural</note>
    </ligand>
</feature>
<dbReference type="PANTHER" id="PTHR28259">
    <property type="entry name" value="FLUORIDE EXPORT PROTEIN 1-RELATED"/>
    <property type="match status" value="1"/>
</dbReference>
<evidence type="ECO:0000256" key="8">
    <source>
        <dbReference type="ARBA" id="ARBA00023303"/>
    </source>
</evidence>
<dbReference type="GO" id="GO:0046872">
    <property type="term" value="F:metal ion binding"/>
    <property type="evidence" value="ECO:0007669"/>
    <property type="project" value="UniProtKB-KW"/>
</dbReference>
<dbReference type="EMBL" id="CP036434">
    <property type="protein sequence ID" value="QDV08290.1"/>
    <property type="molecule type" value="Genomic_DNA"/>
</dbReference>
<evidence type="ECO:0000256" key="11">
    <source>
        <dbReference type="HAMAP-Rule" id="MF_00454"/>
    </source>
</evidence>
<feature type="transmembrane region" description="Helical" evidence="11">
    <location>
        <begin position="68"/>
        <end position="85"/>
    </location>
</feature>
<dbReference type="Proteomes" id="UP000320390">
    <property type="component" value="Chromosome"/>
</dbReference>
<gene>
    <name evidence="11 12" type="primary">crcB</name>
    <name evidence="11" type="synonym">fluC</name>
    <name evidence="12" type="ORF">Poly30_38270</name>
</gene>
<evidence type="ECO:0000313" key="12">
    <source>
        <dbReference type="EMBL" id="QDV08290.1"/>
    </source>
</evidence>
<dbReference type="GO" id="GO:0062054">
    <property type="term" value="F:fluoride channel activity"/>
    <property type="evidence" value="ECO:0007669"/>
    <property type="project" value="UniProtKB-UniRule"/>
</dbReference>
<keyword evidence="11" id="KW-0915">Sodium</keyword>
<reference evidence="12 13" key="1">
    <citation type="submission" date="2019-02" db="EMBL/GenBank/DDBJ databases">
        <title>Deep-cultivation of Planctomycetes and their phenomic and genomic characterization uncovers novel biology.</title>
        <authorList>
            <person name="Wiegand S."/>
            <person name="Jogler M."/>
            <person name="Boedeker C."/>
            <person name="Pinto D."/>
            <person name="Vollmers J."/>
            <person name="Rivas-Marin E."/>
            <person name="Kohn T."/>
            <person name="Peeters S.H."/>
            <person name="Heuer A."/>
            <person name="Rast P."/>
            <person name="Oberbeckmann S."/>
            <person name="Bunk B."/>
            <person name="Jeske O."/>
            <person name="Meyerdierks A."/>
            <person name="Storesund J.E."/>
            <person name="Kallscheuer N."/>
            <person name="Luecker S."/>
            <person name="Lage O.M."/>
            <person name="Pohl T."/>
            <person name="Merkel B.J."/>
            <person name="Hornburger P."/>
            <person name="Mueller R.-W."/>
            <person name="Bruemmer F."/>
            <person name="Labrenz M."/>
            <person name="Spormann A.M."/>
            <person name="Op den Camp H."/>
            <person name="Overmann J."/>
            <person name="Amann R."/>
            <person name="Jetten M.S.M."/>
            <person name="Mascher T."/>
            <person name="Medema M.H."/>
            <person name="Devos D.P."/>
            <person name="Kaster A.-K."/>
            <person name="Ovreas L."/>
            <person name="Rohde M."/>
            <person name="Galperin M.Y."/>
            <person name="Jogler C."/>
        </authorList>
    </citation>
    <scope>NUCLEOTIDE SEQUENCE [LARGE SCALE GENOMIC DNA]</scope>
    <source>
        <strain evidence="12 13">Poly30</strain>
    </source>
</reference>
<evidence type="ECO:0000256" key="4">
    <source>
        <dbReference type="ARBA" id="ARBA00022692"/>
    </source>
</evidence>
<evidence type="ECO:0000256" key="6">
    <source>
        <dbReference type="ARBA" id="ARBA00023065"/>
    </source>
</evidence>
<evidence type="ECO:0000256" key="2">
    <source>
        <dbReference type="ARBA" id="ARBA00022475"/>
    </source>
</evidence>
<dbReference type="PANTHER" id="PTHR28259:SF1">
    <property type="entry name" value="FLUORIDE EXPORT PROTEIN 1-RELATED"/>
    <property type="match status" value="1"/>
</dbReference>
<feature type="transmembrane region" description="Helical" evidence="11">
    <location>
        <begin position="7"/>
        <end position="30"/>
    </location>
</feature>
<keyword evidence="11" id="KW-0479">Metal-binding</keyword>
<comment type="function">
    <text evidence="11">Fluoride-specific ion channel. Important for reducing fluoride concentration in the cell, thus reducing its toxicity.</text>
</comment>
<comment type="similarity">
    <text evidence="9 11">Belongs to the fluoride channel Fluc/FEX (TC 1.A.43) family.</text>
</comment>
<evidence type="ECO:0000313" key="13">
    <source>
        <dbReference type="Proteomes" id="UP000320390"/>
    </source>
</evidence>
<dbReference type="AlphaFoldDB" id="A0A518EW27"/>
<name>A0A518EW27_9BACT</name>
<evidence type="ECO:0000256" key="3">
    <source>
        <dbReference type="ARBA" id="ARBA00022519"/>
    </source>
</evidence>
<evidence type="ECO:0000256" key="10">
    <source>
        <dbReference type="ARBA" id="ARBA00035585"/>
    </source>
</evidence>
<dbReference type="GO" id="GO:0140114">
    <property type="term" value="P:cellular detoxification of fluoride"/>
    <property type="evidence" value="ECO:0007669"/>
    <property type="project" value="UniProtKB-UniRule"/>
</dbReference>
<evidence type="ECO:0000256" key="9">
    <source>
        <dbReference type="ARBA" id="ARBA00035120"/>
    </source>
</evidence>
<evidence type="ECO:0000256" key="7">
    <source>
        <dbReference type="ARBA" id="ARBA00023136"/>
    </source>
</evidence>
<dbReference type="OrthoDB" id="9815830at2"/>
<dbReference type="NCBIfam" id="TIGR00494">
    <property type="entry name" value="crcB"/>
    <property type="match status" value="1"/>
</dbReference>
<keyword evidence="8 11" id="KW-0407">Ion channel</keyword>
<protein>
    <recommendedName>
        <fullName evidence="11">Fluoride-specific ion channel FluC</fullName>
    </recommendedName>
</protein>
<accession>A0A518EW27</accession>
<comment type="subcellular location">
    <subcellularLocation>
        <location evidence="1 11">Cell membrane</location>
        <topology evidence="1 11">Multi-pass membrane protein</topology>
    </subcellularLocation>
</comment>
<dbReference type="InterPro" id="IPR003691">
    <property type="entry name" value="FluC"/>
</dbReference>
<evidence type="ECO:0000256" key="1">
    <source>
        <dbReference type="ARBA" id="ARBA00004651"/>
    </source>
</evidence>
<sequence>MGPVIGELLLVGAGGFVGAILRYLVAVWLAGSTFPFATLLVNVVGSFCIGVAAGLMEKGSWIEAHRHFVAVGVLGALTTFSTFSLETVGLLRTGQHGAAAASIVLNVVLALAAARAGLALTG</sequence>
<keyword evidence="6 11" id="KW-0406">Ion transport</keyword>
<keyword evidence="13" id="KW-1185">Reference proteome</keyword>
<dbReference type="RefSeq" id="WP_145200675.1">
    <property type="nucleotide sequence ID" value="NZ_CP036434.1"/>
</dbReference>
<keyword evidence="5 11" id="KW-1133">Transmembrane helix</keyword>
<keyword evidence="3" id="KW-0997">Cell inner membrane</keyword>
<keyword evidence="2 11" id="KW-1003">Cell membrane</keyword>
<evidence type="ECO:0000256" key="5">
    <source>
        <dbReference type="ARBA" id="ARBA00022989"/>
    </source>
</evidence>
<organism evidence="12 13">
    <name type="scientific">Saltatorellus ferox</name>
    <dbReference type="NCBI Taxonomy" id="2528018"/>
    <lineage>
        <taxon>Bacteria</taxon>
        <taxon>Pseudomonadati</taxon>
        <taxon>Planctomycetota</taxon>
        <taxon>Planctomycetia</taxon>
        <taxon>Planctomycetia incertae sedis</taxon>
        <taxon>Saltatorellus</taxon>
    </lineage>
</organism>
<feature type="binding site" evidence="11">
    <location>
        <position position="78"/>
    </location>
    <ligand>
        <name>Na(+)</name>
        <dbReference type="ChEBI" id="CHEBI:29101"/>
        <note>structural</note>
    </ligand>
</feature>
<feature type="transmembrane region" description="Helical" evidence="11">
    <location>
        <begin position="36"/>
        <end position="56"/>
    </location>
</feature>